<dbReference type="SUPFAM" id="SSF51905">
    <property type="entry name" value="FAD/NAD(P)-binding domain"/>
    <property type="match status" value="1"/>
</dbReference>
<gene>
    <name evidence="2" type="ORF">GCM10007100_23580</name>
</gene>
<dbReference type="PRINTS" id="PR00420">
    <property type="entry name" value="RNGMNOXGNASE"/>
</dbReference>
<dbReference type="Proteomes" id="UP000644507">
    <property type="component" value="Unassembled WGS sequence"/>
</dbReference>
<evidence type="ECO:0000313" key="2">
    <source>
        <dbReference type="EMBL" id="GHC55986.1"/>
    </source>
</evidence>
<dbReference type="RefSeq" id="WP_189570166.1">
    <property type="nucleotide sequence ID" value="NZ_JBHLZH010000007.1"/>
</dbReference>
<name>A0A918TNV6_9BACT</name>
<sequence length="354" mass="39063">MRRHLWDVIIVGAGPAGAVLGSLLARAGLSVAQFSRSAPDRDGPIELLLPSTRSLLDGLGFREPGFGIGQCDRVVFSWTGEEADVNELTMIDRQHGLAVNRSSFHQALQIEAERSGVQNFTATISKRKLLSPSTSRSGPEILLDGEKHSGNWMIDATGRGHSTSYITRSKRITFSQNIALALPIQATSHAEALLIDAVEDGWWYLSPATGKRRDLVFVTDKQTLRSLNCKRSDWLSAQLRKSETICDILDTDPDWNSVYGVDARFAALENPINLRTVAVGDAALALDPLSGQGSLLAIKSAAILFHSILNTEKGLKSYESWIQQAHKQEFQLCLDTYRKASHRFPNSGFWKRHI</sequence>
<dbReference type="PANTHER" id="PTHR42685:SF22">
    <property type="entry name" value="CONDITIONED MEDIUM FACTOR RECEPTOR 1"/>
    <property type="match status" value="1"/>
</dbReference>
<dbReference type="InterPro" id="IPR002938">
    <property type="entry name" value="FAD-bd"/>
</dbReference>
<organism evidence="2 3">
    <name type="scientific">Roseibacillus persicicus</name>
    <dbReference type="NCBI Taxonomy" id="454148"/>
    <lineage>
        <taxon>Bacteria</taxon>
        <taxon>Pseudomonadati</taxon>
        <taxon>Verrucomicrobiota</taxon>
        <taxon>Verrucomicrobiia</taxon>
        <taxon>Verrucomicrobiales</taxon>
        <taxon>Verrucomicrobiaceae</taxon>
        <taxon>Roseibacillus</taxon>
    </lineage>
</organism>
<dbReference type="InterPro" id="IPR050407">
    <property type="entry name" value="Geranylgeranyl_reductase"/>
</dbReference>
<evidence type="ECO:0000313" key="3">
    <source>
        <dbReference type="Proteomes" id="UP000644507"/>
    </source>
</evidence>
<reference evidence="2" key="2">
    <citation type="submission" date="2020-09" db="EMBL/GenBank/DDBJ databases">
        <authorList>
            <person name="Sun Q."/>
            <person name="Kim S."/>
        </authorList>
    </citation>
    <scope>NUCLEOTIDE SEQUENCE</scope>
    <source>
        <strain evidence="2">KCTC 12988</strain>
    </source>
</reference>
<dbReference type="GO" id="GO:0071949">
    <property type="term" value="F:FAD binding"/>
    <property type="evidence" value="ECO:0007669"/>
    <property type="project" value="InterPro"/>
</dbReference>
<dbReference type="Pfam" id="PF01494">
    <property type="entry name" value="FAD_binding_3"/>
    <property type="match status" value="1"/>
</dbReference>
<dbReference type="EMBL" id="BMXI01000009">
    <property type="protein sequence ID" value="GHC55986.1"/>
    <property type="molecule type" value="Genomic_DNA"/>
</dbReference>
<protein>
    <recommendedName>
        <fullName evidence="1">FAD-binding domain-containing protein</fullName>
    </recommendedName>
</protein>
<keyword evidence="3" id="KW-1185">Reference proteome</keyword>
<reference evidence="2" key="1">
    <citation type="journal article" date="2014" name="Int. J. Syst. Evol. Microbiol.">
        <title>Complete genome sequence of Corynebacterium casei LMG S-19264T (=DSM 44701T), isolated from a smear-ripened cheese.</title>
        <authorList>
            <consortium name="US DOE Joint Genome Institute (JGI-PGF)"/>
            <person name="Walter F."/>
            <person name="Albersmeier A."/>
            <person name="Kalinowski J."/>
            <person name="Ruckert C."/>
        </authorList>
    </citation>
    <scope>NUCLEOTIDE SEQUENCE</scope>
    <source>
        <strain evidence="2">KCTC 12988</strain>
    </source>
</reference>
<comment type="caution">
    <text evidence="2">The sequence shown here is derived from an EMBL/GenBank/DDBJ whole genome shotgun (WGS) entry which is preliminary data.</text>
</comment>
<dbReference type="InterPro" id="IPR036188">
    <property type="entry name" value="FAD/NAD-bd_sf"/>
</dbReference>
<dbReference type="Gene3D" id="3.30.9.100">
    <property type="match status" value="1"/>
</dbReference>
<evidence type="ECO:0000259" key="1">
    <source>
        <dbReference type="Pfam" id="PF01494"/>
    </source>
</evidence>
<accession>A0A918TNV6</accession>
<dbReference type="PANTHER" id="PTHR42685">
    <property type="entry name" value="GERANYLGERANYL DIPHOSPHATE REDUCTASE"/>
    <property type="match status" value="1"/>
</dbReference>
<proteinExistence type="predicted"/>
<feature type="domain" description="FAD-binding" evidence="1">
    <location>
        <begin position="7"/>
        <end position="36"/>
    </location>
</feature>
<dbReference type="AlphaFoldDB" id="A0A918TNV6"/>
<dbReference type="Gene3D" id="3.50.50.60">
    <property type="entry name" value="FAD/NAD(P)-binding domain"/>
    <property type="match status" value="1"/>
</dbReference>